<feature type="region of interest" description="Disordered" evidence="1">
    <location>
        <begin position="248"/>
        <end position="275"/>
    </location>
</feature>
<feature type="region of interest" description="Disordered" evidence="1">
    <location>
        <begin position="129"/>
        <end position="167"/>
    </location>
</feature>
<reference evidence="2 3" key="1">
    <citation type="journal article" date="2012" name="Genome Biol.">
        <title>Genome and low-iron response of an oceanic diatom adapted to chronic iron limitation.</title>
        <authorList>
            <person name="Lommer M."/>
            <person name="Specht M."/>
            <person name="Roy A.S."/>
            <person name="Kraemer L."/>
            <person name="Andreson R."/>
            <person name="Gutowska M.A."/>
            <person name="Wolf J."/>
            <person name="Bergner S.V."/>
            <person name="Schilhabel M.B."/>
            <person name="Klostermeier U.C."/>
            <person name="Beiko R.G."/>
            <person name="Rosenstiel P."/>
            <person name="Hippler M."/>
            <person name="Laroche J."/>
        </authorList>
    </citation>
    <scope>NUCLEOTIDE SEQUENCE [LARGE SCALE GENOMIC DNA]</scope>
    <source>
        <strain evidence="2 3">CCMP1005</strain>
    </source>
</reference>
<evidence type="ECO:0000313" key="2">
    <source>
        <dbReference type="EMBL" id="EJK67562.1"/>
    </source>
</evidence>
<comment type="caution">
    <text evidence="2">The sequence shown here is derived from an EMBL/GenBank/DDBJ whole genome shotgun (WGS) entry which is preliminary data.</text>
</comment>
<organism evidence="2 3">
    <name type="scientific">Thalassiosira oceanica</name>
    <name type="common">Marine diatom</name>
    <dbReference type="NCBI Taxonomy" id="159749"/>
    <lineage>
        <taxon>Eukaryota</taxon>
        <taxon>Sar</taxon>
        <taxon>Stramenopiles</taxon>
        <taxon>Ochrophyta</taxon>
        <taxon>Bacillariophyta</taxon>
        <taxon>Coscinodiscophyceae</taxon>
        <taxon>Thalassiosirophycidae</taxon>
        <taxon>Thalassiosirales</taxon>
        <taxon>Thalassiosiraceae</taxon>
        <taxon>Thalassiosira</taxon>
    </lineage>
</organism>
<keyword evidence="3" id="KW-1185">Reference proteome</keyword>
<dbReference type="Proteomes" id="UP000266841">
    <property type="component" value="Unassembled WGS sequence"/>
</dbReference>
<proteinExistence type="predicted"/>
<feature type="region of interest" description="Disordered" evidence="1">
    <location>
        <begin position="1"/>
        <end position="20"/>
    </location>
</feature>
<feature type="compositionally biased region" description="Polar residues" evidence="1">
    <location>
        <begin position="146"/>
        <end position="156"/>
    </location>
</feature>
<protein>
    <submittedName>
        <fullName evidence="2">Uncharacterized protein</fullName>
    </submittedName>
</protein>
<feature type="region of interest" description="Disordered" evidence="1">
    <location>
        <begin position="415"/>
        <end position="437"/>
    </location>
</feature>
<dbReference type="Gene3D" id="1.10.287.600">
    <property type="entry name" value="Helix hairpin bin"/>
    <property type="match status" value="1"/>
</dbReference>
<feature type="compositionally biased region" description="Acidic residues" evidence="1">
    <location>
        <begin position="416"/>
        <end position="437"/>
    </location>
</feature>
<evidence type="ECO:0000256" key="1">
    <source>
        <dbReference type="SAM" id="MobiDB-lite"/>
    </source>
</evidence>
<gene>
    <name evidence="2" type="ORF">THAOC_11382</name>
</gene>
<sequence>MVTRRQRLRHPPRSVAPDNIVPTCLGPARSHHKSLNTAVTRRLRCLSPTTTTAIPDGGKTASRQRLLSATVPSSPSCDPPHLVCPEGKEDGLRSWEISPGGRLSNLSGASYLIAQHVWAPLGRSHAKTALLEGPSPTGRPRFSVARSRNQGPSPTGSPRYIVPPDNHPKRATTRFPSFFFLESSGASANNPRYKDPTKSSSSALISSVVLLAVSGPPLTVNPDHSDSIARGQAARPVFLRRPSTTLWADGGDIDSTPVENRRRSNPPSLGSCRRPDLPTAERWRAFASGYCDLSIASTPVLTPVPASARLVWPCGVKLEPADRSHTAKKDRAPTLMDDAIAVAAEVKEPEPPVEADDHDAKDRSLTLVSSFSFLVRFCPVESRLNTQTSVTRYGREGMEEREFSEARGDLAALEKDYEEDGIETAEGEGEEDFDDEY</sequence>
<accession>K0TAN2</accession>
<name>K0TAN2_THAOC</name>
<evidence type="ECO:0000313" key="3">
    <source>
        <dbReference type="Proteomes" id="UP000266841"/>
    </source>
</evidence>
<feature type="compositionally biased region" description="Basic residues" evidence="1">
    <location>
        <begin position="1"/>
        <end position="12"/>
    </location>
</feature>
<dbReference type="AlphaFoldDB" id="K0TAN2"/>
<dbReference type="InterPro" id="IPR023123">
    <property type="entry name" value="Tubulin_C"/>
</dbReference>
<dbReference type="EMBL" id="AGNL01012929">
    <property type="protein sequence ID" value="EJK67562.1"/>
    <property type="molecule type" value="Genomic_DNA"/>
</dbReference>